<dbReference type="InterPro" id="IPR046347">
    <property type="entry name" value="bZIP_sf"/>
</dbReference>
<feature type="region of interest" description="Disordered" evidence="1">
    <location>
        <begin position="36"/>
        <end position="165"/>
    </location>
</feature>
<feature type="compositionally biased region" description="Basic and acidic residues" evidence="1">
    <location>
        <begin position="318"/>
        <end position="332"/>
    </location>
</feature>
<dbReference type="EMBL" id="JAHLQT010006108">
    <property type="protein sequence ID" value="KAG7175220.1"/>
    <property type="molecule type" value="Genomic_DNA"/>
</dbReference>
<dbReference type="AlphaFoldDB" id="A0A8J5N7L3"/>
<dbReference type="InterPro" id="IPR004827">
    <property type="entry name" value="bZIP"/>
</dbReference>
<feature type="compositionally biased region" description="Basic residues" evidence="1">
    <location>
        <begin position="51"/>
        <end position="61"/>
    </location>
</feature>
<evidence type="ECO:0000256" key="1">
    <source>
        <dbReference type="SAM" id="MobiDB-lite"/>
    </source>
</evidence>
<protein>
    <submittedName>
        <fullName evidence="3">Hepatic leukemia factor-like 1</fullName>
    </submittedName>
</protein>
<feature type="compositionally biased region" description="Low complexity" evidence="1">
    <location>
        <begin position="89"/>
        <end position="106"/>
    </location>
</feature>
<proteinExistence type="predicted"/>
<gene>
    <name evidence="3" type="primary">HLF-L1</name>
    <name evidence="3" type="ORF">Hamer_G001244</name>
</gene>
<dbReference type="Pfam" id="PF07716">
    <property type="entry name" value="bZIP_2"/>
    <property type="match status" value="1"/>
</dbReference>
<dbReference type="GO" id="GO:0003700">
    <property type="term" value="F:DNA-binding transcription factor activity"/>
    <property type="evidence" value="ECO:0007669"/>
    <property type="project" value="InterPro"/>
</dbReference>
<keyword evidence="4" id="KW-1185">Reference proteome</keyword>
<feature type="compositionally biased region" description="Basic and acidic residues" evidence="1">
    <location>
        <begin position="344"/>
        <end position="356"/>
    </location>
</feature>
<reference evidence="3" key="1">
    <citation type="journal article" date="2021" name="Sci. Adv.">
        <title>The American lobster genome reveals insights on longevity, neural, and immune adaptations.</title>
        <authorList>
            <person name="Polinski J.M."/>
            <person name="Zimin A.V."/>
            <person name="Clark K.F."/>
            <person name="Kohn A.B."/>
            <person name="Sadowski N."/>
            <person name="Timp W."/>
            <person name="Ptitsyn A."/>
            <person name="Khanna P."/>
            <person name="Romanova D.Y."/>
            <person name="Williams P."/>
            <person name="Greenwood S.J."/>
            <person name="Moroz L.L."/>
            <person name="Walt D.R."/>
            <person name="Bodnar A.G."/>
        </authorList>
    </citation>
    <scope>NUCLEOTIDE SEQUENCE</scope>
    <source>
        <strain evidence="3">GMGI-L3</strain>
    </source>
</reference>
<accession>A0A8J5N7L3</accession>
<feature type="domain" description="BZIP" evidence="2">
    <location>
        <begin position="327"/>
        <end position="373"/>
    </location>
</feature>
<evidence type="ECO:0000313" key="4">
    <source>
        <dbReference type="Proteomes" id="UP000747542"/>
    </source>
</evidence>
<evidence type="ECO:0000313" key="3">
    <source>
        <dbReference type="EMBL" id="KAG7175220.1"/>
    </source>
</evidence>
<feature type="compositionally biased region" description="Low complexity" evidence="1">
    <location>
        <begin position="62"/>
        <end position="79"/>
    </location>
</feature>
<dbReference type="SUPFAM" id="SSF57959">
    <property type="entry name" value="Leucine zipper domain"/>
    <property type="match status" value="1"/>
</dbReference>
<evidence type="ECO:0000259" key="2">
    <source>
        <dbReference type="Pfam" id="PF07716"/>
    </source>
</evidence>
<feature type="region of interest" description="Disordered" evidence="1">
    <location>
        <begin position="204"/>
        <end position="252"/>
    </location>
</feature>
<feature type="region of interest" description="Disordered" evidence="1">
    <location>
        <begin position="308"/>
        <end position="356"/>
    </location>
</feature>
<dbReference type="Proteomes" id="UP000747542">
    <property type="component" value="Unassembled WGS sequence"/>
</dbReference>
<comment type="caution">
    <text evidence="3">The sequence shown here is derived from an EMBL/GenBank/DDBJ whole genome shotgun (WGS) entry which is preliminary data.</text>
</comment>
<name>A0A8J5N7L3_HOMAM</name>
<sequence>MSTRMNLGGHDSFLNRLLVLREQEVLNLSKKLHHQAALDSDGGSGRGQPQSRRHTHARHHTVGVTPSPTTSDTSSPTTVEFRDCTPDVTNTSTTHEGTTAASTGATKGLPRDTSSSPAAAASRHVGVSEGSLGSPEPNSLSISPPPPSSPHHRLHSPTAGKPEFVSTSSRLHYDDRHHHHDQRQDQVDQRHRVYNDSLAERYDLHHPYSIRSSDENNDDDDPWGNHDPREDKQQEVREQQEGPEEEEDRRNMNELTDSLQQRQQMALAARALIGTLASPVPTPPLLPFQEFQPTKLMGGPNLLVRALATTNPRRPRGEKKPIPDTLKDDKYFERRKRNNLAAKKSRDARKQREDQVATLREEATSLRNLLLQKKAKRH</sequence>
<organism evidence="3 4">
    <name type="scientific">Homarus americanus</name>
    <name type="common">American lobster</name>
    <dbReference type="NCBI Taxonomy" id="6706"/>
    <lineage>
        <taxon>Eukaryota</taxon>
        <taxon>Metazoa</taxon>
        <taxon>Ecdysozoa</taxon>
        <taxon>Arthropoda</taxon>
        <taxon>Crustacea</taxon>
        <taxon>Multicrustacea</taxon>
        <taxon>Malacostraca</taxon>
        <taxon>Eumalacostraca</taxon>
        <taxon>Eucarida</taxon>
        <taxon>Decapoda</taxon>
        <taxon>Pleocyemata</taxon>
        <taxon>Astacidea</taxon>
        <taxon>Nephropoidea</taxon>
        <taxon>Nephropidae</taxon>
        <taxon>Homarus</taxon>
    </lineage>
</organism>
<dbReference type="CDD" id="cd14695">
    <property type="entry name" value="bZIP_HLF"/>
    <property type="match status" value="1"/>
</dbReference>
<dbReference type="Gene3D" id="1.20.5.170">
    <property type="match status" value="1"/>
</dbReference>
<feature type="compositionally biased region" description="Basic and acidic residues" evidence="1">
    <location>
        <begin position="223"/>
        <end position="240"/>
    </location>
</feature>